<accession>A0A7D5XPL6</accession>
<evidence type="ECO:0000256" key="1">
    <source>
        <dbReference type="SAM" id="MobiDB-lite"/>
    </source>
</evidence>
<organism evidence="2 3">
    <name type="scientific">Fermentimicrarchaeum limneticum</name>
    <dbReference type="NCBI Taxonomy" id="2795018"/>
    <lineage>
        <taxon>Archaea</taxon>
        <taxon>Candidatus Micrarchaeota</taxon>
        <taxon>Candidatus Fermentimicrarchaeales</taxon>
        <taxon>Candidatus Fermentimicrarchaeaceae</taxon>
        <taxon>Candidatus Fermentimicrarchaeum</taxon>
    </lineage>
</organism>
<feature type="region of interest" description="Disordered" evidence="1">
    <location>
        <begin position="1"/>
        <end position="37"/>
    </location>
</feature>
<evidence type="ECO:0000313" key="3">
    <source>
        <dbReference type="Proteomes" id="UP000510821"/>
    </source>
</evidence>
<sequence length="37" mass="4138">MKISTDNAMTPIEYQKKKAAHKADAARKKQQHKGGVK</sequence>
<dbReference type="AlphaFoldDB" id="A0A7D5XPL6"/>
<dbReference type="Proteomes" id="UP000510821">
    <property type="component" value="Chromosome"/>
</dbReference>
<evidence type="ECO:0000313" key="2">
    <source>
        <dbReference type="EMBL" id="QLJ52667.1"/>
    </source>
</evidence>
<proteinExistence type="predicted"/>
<dbReference type="KEGG" id="flt:Sv326_0492"/>
<gene>
    <name evidence="2" type="ORF">Sv326_0492</name>
</gene>
<dbReference type="EMBL" id="CP058998">
    <property type="protein sequence ID" value="QLJ52667.1"/>
    <property type="molecule type" value="Genomic_DNA"/>
</dbReference>
<feature type="compositionally biased region" description="Basic residues" evidence="1">
    <location>
        <begin position="28"/>
        <end position="37"/>
    </location>
</feature>
<protein>
    <submittedName>
        <fullName evidence="2">Uncharacterized protein</fullName>
    </submittedName>
</protein>
<name>A0A7D5XPL6_FERL1</name>
<reference evidence="3" key="1">
    <citation type="submission" date="2020-07" db="EMBL/GenBank/DDBJ databases">
        <title>Metabolic diversity and evolutionary history of the archaeal phylum ###Micrarchaeota### uncovered from a freshwater lake metagenome.</title>
        <authorList>
            <person name="Kadnikov V.V."/>
            <person name="Savvichev A.S."/>
            <person name="Mardanov A.V."/>
            <person name="Beletsky A.V."/>
            <person name="Chupakov A.V."/>
            <person name="Kokryatskaya N.M."/>
            <person name="Pimenov N.V."/>
            <person name="Ravin N.V."/>
        </authorList>
    </citation>
    <scope>NUCLEOTIDE SEQUENCE [LARGE SCALE GENOMIC DNA]</scope>
</reference>